<protein>
    <recommendedName>
        <fullName evidence="2">Phosphoesterase</fullName>
        <ecNumber evidence="2">3.1.4.-</ecNumber>
    </recommendedName>
</protein>
<comment type="similarity">
    <text evidence="1 2">Belongs to the metallophosphoesterase superfamily. YfcE family.</text>
</comment>
<dbReference type="GO" id="GO:0016787">
    <property type="term" value="F:hydrolase activity"/>
    <property type="evidence" value="ECO:0007669"/>
    <property type="project" value="UniProtKB-UniRule"/>
</dbReference>
<reference evidence="4 5" key="1">
    <citation type="submission" date="2016-10" db="EMBL/GenBank/DDBJ databases">
        <authorList>
            <person name="de Groot N.N."/>
        </authorList>
    </citation>
    <scope>NUCLEOTIDE SEQUENCE [LARGE SCALE GENOMIC DNA]</scope>
    <source>
        <strain evidence="4 5">WG14</strain>
    </source>
</reference>
<dbReference type="GO" id="GO:0046872">
    <property type="term" value="F:metal ion binding"/>
    <property type="evidence" value="ECO:0007669"/>
    <property type="project" value="UniProtKB-KW"/>
</dbReference>
<evidence type="ECO:0000259" key="3">
    <source>
        <dbReference type="Pfam" id="PF12850"/>
    </source>
</evidence>
<dbReference type="Pfam" id="PF12850">
    <property type="entry name" value="Metallophos_2"/>
    <property type="match status" value="1"/>
</dbReference>
<evidence type="ECO:0000313" key="5">
    <source>
        <dbReference type="Proteomes" id="UP000199322"/>
    </source>
</evidence>
<proteinExistence type="inferred from homology"/>
<feature type="domain" description="Calcineurin-like phosphoesterase" evidence="3">
    <location>
        <begin position="1"/>
        <end position="162"/>
    </location>
</feature>
<organism evidence="4 5">
    <name type="scientific">Geotoga petraea</name>
    <dbReference type="NCBI Taxonomy" id="28234"/>
    <lineage>
        <taxon>Bacteria</taxon>
        <taxon>Thermotogati</taxon>
        <taxon>Thermotogota</taxon>
        <taxon>Thermotogae</taxon>
        <taxon>Petrotogales</taxon>
        <taxon>Petrotogaceae</taxon>
        <taxon>Geotoga</taxon>
    </lineage>
</organism>
<accession>A0A1G6QKX2</accession>
<dbReference type="SUPFAM" id="SSF56300">
    <property type="entry name" value="Metallo-dependent phosphatases"/>
    <property type="match status" value="1"/>
</dbReference>
<evidence type="ECO:0000256" key="2">
    <source>
        <dbReference type="RuleBase" id="RU362039"/>
    </source>
</evidence>
<dbReference type="AlphaFoldDB" id="A0A1G6QKX2"/>
<dbReference type="PANTHER" id="PTHR11124">
    <property type="entry name" value="VACUOLAR SORTING PROTEIN VPS29"/>
    <property type="match status" value="1"/>
</dbReference>
<keyword evidence="2" id="KW-0479">Metal-binding</keyword>
<dbReference type="STRING" id="28234.SAMN04488588_2096"/>
<sequence length="186" mass="21389">MKLGVISDVHGSSEYLVKALKSIGIVDRYLLLGDVLYHGARNDLPEGYNPKKVIDLLKDKQFSFITGNCDSQIDHHVLNIPEPIYYKTESYNDMNMFMTHGWTPKIQEAIEMAKELKCNVLLYGHTHIPEFTKNNGIYVINPGSISLPKEDSKHTAIRIEIGNNKYIVEFIDIIKNEVYKREELEF</sequence>
<dbReference type="EC" id="3.1.4.-" evidence="2"/>
<dbReference type="InterPro" id="IPR024654">
    <property type="entry name" value="Calcineurin-like_PHP_lpxH"/>
</dbReference>
<comment type="cofactor">
    <cofactor evidence="2">
        <name>a divalent metal cation</name>
        <dbReference type="ChEBI" id="CHEBI:60240"/>
    </cofactor>
</comment>
<dbReference type="NCBIfam" id="NF006988">
    <property type="entry name" value="PRK09453.1"/>
    <property type="match status" value="1"/>
</dbReference>
<name>A0A1G6QKX2_9BACT</name>
<dbReference type="InterPro" id="IPR029052">
    <property type="entry name" value="Metallo-depent_PP-like"/>
</dbReference>
<dbReference type="InterPro" id="IPR000979">
    <property type="entry name" value="Phosphodiesterase_MJ0936/Vps29"/>
</dbReference>
<dbReference type="NCBIfam" id="TIGR00040">
    <property type="entry name" value="yfcE"/>
    <property type="match status" value="1"/>
</dbReference>
<dbReference type="Proteomes" id="UP000199322">
    <property type="component" value="Unassembled WGS sequence"/>
</dbReference>
<evidence type="ECO:0000256" key="1">
    <source>
        <dbReference type="ARBA" id="ARBA00008950"/>
    </source>
</evidence>
<dbReference type="EMBL" id="FMYV01000013">
    <property type="protein sequence ID" value="SDC92356.1"/>
    <property type="molecule type" value="Genomic_DNA"/>
</dbReference>
<evidence type="ECO:0000313" key="4">
    <source>
        <dbReference type="EMBL" id="SDC92356.1"/>
    </source>
</evidence>
<gene>
    <name evidence="4" type="ORF">SAMN04488588_2096</name>
</gene>
<dbReference type="Gene3D" id="3.60.21.10">
    <property type="match status" value="1"/>
</dbReference>
<dbReference type="RefSeq" id="WP_176759912.1">
    <property type="nucleotide sequence ID" value="NZ_FMYV01000013.1"/>
</dbReference>
<keyword evidence="5" id="KW-1185">Reference proteome</keyword>